<evidence type="ECO:0000256" key="4">
    <source>
        <dbReference type="ARBA" id="ARBA00022490"/>
    </source>
</evidence>
<evidence type="ECO:0000256" key="3">
    <source>
        <dbReference type="ARBA" id="ARBA00009859"/>
    </source>
</evidence>
<dbReference type="Pfam" id="PF13851">
    <property type="entry name" value="GAS"/>
    <property type="match status" value="1"/>
</dbReference>
<dbReference type="EMBL" id="JARBJD010000194">
    <property type="protein sequence ID" value="KAK2947651.1"/>
    <property type="molecule type" value="Genomic_DNA"/>
</dbReference>
<evidence type="ECO:0000256" key="1">
    <source>
        <dbReference type="ARBA" id="ARBA00004230"/>
    </source>
</evidence>
<dbReference type="Proteomes" id="UP001281761">
    <property type="component" value="Unassembled WGS sequence"/>
</dbReference>
<keyword evidence="4" id="KW-0963">Cytoplasm</keyword>
<evidence type="ECO:0000256" key="6">
    <source>
        <dbReference type="ARBA" id="ARBA00022846"/>
    </source>
</evidence>
<keyword evidence="15" id="KW-1185">Reference proteome</keyword>
<dbReference type="PANTHER" id="PTHR31543">
    <property type="entry name" value="DYNEIN REGULATORY COMPLEX SUBUNIT 4"/>
    <property type="match status" value="1"/>
</dbReference>
<dbReference type="InterPro" id="IPR039308">
    <property type="entry name" value="GAS8"/>
</dbReference>
<keyword evidence="5" id="KW-0493">Microtubule</keyword>
<gene>
    <name evidence="14" type="ORF">BLNAU_17403</name>
</gene>
<accession>A0ABQ9XBL4</accession>
<dbReference type="PANTHER" id="PTHR31543:SF0">
    <property type="entry name" value="DYNEIN REGULATORY COMPLEX SUBUNIT 4"/>
    <property type="match status" value="1"/>
</dbReference>
<evidence type="ECO:0000256" key="12">
    <source>
        <dbReference type="SAM" id="MobiDB-lite"/>
    </source>
</evidence>
<comment type="caution">
    <text evidence="14">The sequence shown here is derived from an EMBL/GenBank/DDBJ whole genome shotgun (WGS) entry which is preliminary data.</text>
</comment>
<keyword evidence="6" id="KW-0282">Flagellum</keyword>
<feature type="coiled-coil region" evidence="11">
    <location>
        <begin position="316"/>
        <end position="350"/>
    </location>
</feature>
<comment type="subcellular location">
    <subcellularLocation>
        <location evidence="1">Cell projection</location>
        <location evidence="1">Cilium</location>
        <location evidence="1">Flagellum</location>
    </subcellularLocation>
    <subcellularLocation>
        <location evidence="2">Cytoplasm</location>
        <location evidence="2">Cytoskeleton</location>
    </subcellularLocation>
</comment>
<feature type="domain" description="Growth arrest-specific protein 8" evidence="13">
    <location>
        <begin position="224"/>
        <end position="422"/>
    </location>
</feature>
<feature type="compositionally biased region" description="Basic residues" evidence="12">
    <location>
        <begin position="1"/>
        <end position="14"/>
    </location>
</feature>
<evidence type="ECO:0000256" key="8">
    <source>
        <dbReference type="ARBA" id="ARBA00023069"/>
    </source>
</evidence>
<feature type="coiled-coil region" evidence="11">
    <location>
        <begin position="27"/>
        <end position="193"/>
    </location>
</feature>
<feature type="region of interest" description="Disordered" evidence="12">
    <location>
        <begin position="1"/>
        <end position="22"/>
    </location>
</feature>
<keyword evidence="9" id="KW-0206">Cytoskeleton</keyword>
<organism evidence="14 15">
    <name type="scientific">Blattamonas nauphoetae</name>
    <dbReference type="NCBI Taxonomy" id="2049346"/>
    <lineage>
        <taxon>Eukaryota</taxon>
        <taxon>Metamonada</taxon>
        <taxon>Preaxostyla</taxon>
        <taxon>Oxymonadida</taxon>
        <taxon>Blattamonas</taxon>
    </lineage>
</organism>
<sequence length="475" mass="56026">MPPKATGKKGKPKAKAQPEIPVDPYLKSLQEKTIEQLKEEEKQWKIKAQKEMQMRSLALCDRDQSKRMCDAVNQELENIKIQHVQAEHKIEEDKANHELRMRQLEMEVKTQTDYQEDQLEKVDKEQENEIEEKQELHEARVEQIKKAKAFVEEMKKQSVENQERALQSLAVNIELMKQRNQEFLDELAEKLEARVTFYTNLWTLRRRVELKEIEERKNRHIFILNDQHRAAFNKTKQYYNEVTQNNLKIIRSLKKEIEDVAKRNEAIVHDQARMAHSIETIHSERKPIEETLYQLREDIAQYEKDMSMLHSTRVHITQMRTQLRQLQHDHEELQLKYAGVLKEKADLEGRYEDHLEILRQRGLLPVSVLKQRTEQEFKEITRTDADIQEIVHQEQLDPGTVDELTAILDELIETKNKTIEELKYEVIRITKAQNDAINVLEAKLIEMGIPESELGYRPIITQTVSTPAGLVSALI</sequence>
<name>A0ABQ9XBL4_9EUKA</name>
<keyword evidence="8" id="KW-0969">Cilium</keyword>
<keyword evidence="10" id="KW-0966">Cell projection</keyword>
<keyword evidence="7 11" id="KW-0175">Coiled coil</keyword>
<comment type="similarity">
    <text evidence="3">Belongs to the DRC4 family.</text>
</comment>
<evidence type="ECO:0000313" key="15">
    <source>
        <dbReference type="Proteomes" id="UP001281761"/>
    </source>
</evidence>
<evidence type="ECO:0000256" key="11">
    <source>
        <dbReference type="SAM" id="Coils"/>
    </source>
</evidence>
<dbReference type="InterPro" id="IPR025593">
    <property type="entry name" value="GAS8_dom"/>
</dbReference>
<evidence type="ECO:0000259" key="13">
    <source>
        <dbReference type="Pfam" id="PF13851"/>
    </source>
</evidence>
<evidence type="ECO:0000256" key="5">
    <source>
        <dbReference type="ARBA" id="ARBA00022701"/>
    </source>
</evidence>
<proteinExistence type="inferred from homology"/>
<evidence type="ECO:0000256" key="7">
    <source>
        <dbReference type="ARBA" id="ARBA00023054"/>
    </source>
</evidence>
<evidence type="ECO:0000256" key="10">
    <source>
        <dbReference type="ARBA" id="ARBA00023273"/>
    </source>
</evidence>
<evidence type="ECO:0000256" key="2">
    <source>
        <dbReference type="ARBA" id="ARBA00004245"/>
    </source>
</evidence>
<reference evidence="14 15" key="1">
    <citation type="journal article" date="2022" name="bioRxiv">
        <title>Genomics of Preaxostyla Flagellates Illuminates Evolutionary Transitions and the Path Towards Mitochondrial Loss.</title>
        <authorList>
            <person name="Novak L.V.F."/>
            <person name="Treitli S.C."/>
            <person name="Pyrih J."/>
            <person name="Halakuc P."/>
            <person name="Pipaliya S.V."/>
            <person name="Vacek V."/>
            <person name="Brzon O."/>
            <person name="Soukal P."/>
            <person name="Eme L."/>
            <person name="Dacks J.B."/>
            <person name="Karnkowska A."/>
            <person name="Elias M."/>
            <person name="Hampl V."/>
        </authorList>
    </citation>
    <scope>NUCLEOTIDE SEQUENCE [LARGE SCALE GENOMIC DNA]</scope>
    <source>
        <strain evidence="14">NAU3</strain>
        <tissue evidence="14">Gut</tissue>
    </source>
</reference>
<protein>
    <submittedName>
        <fullName evidence="14">Dynein regulatory complex subunit 4</fullName>
    </submittedName>
</protein>
<evidence type="ECO:0000313" key="14">
    <source>
        <dbReference type="EMBL" id="KAK2947651.1"/>
    </source>
</evidence>
<evidence type="ECO:0000256" key="9">
    <source>
        <dbReference type="ARBA" id="ARBA00023212"/>
    </source>
</evidence>